<organism evidence="4 5">
    <name type="scientific">Epilithonimonas zeae</name>
    <dbReference type="NCBI Taxonomy" id="1416779"/>
    <lineage>
        <taxon>Bacteria</taxon>
        <taxon>Pseudomonadati</taxon>
        <taxon>Bacteroidota</taxon>
        <taxon>Flavobacteriia</taxon>
        <taxon>Flavobacteriales</taxon>
        <taxon>Weeksellaceae</taxon>
        <taxon>Chryseobacterium group</taxon>
        <taxon>Epilithonimonas</taxon>
    </lineage>
</organism>
<dbReference type="NCBIfam" id="TIGR04183">
    <property type="entry name" value="Por_Secre_tail"/>
    <property type="match status" value="1"/>
</dbReference>
<evidence type="ECO:0000256" key="1">
    <source>
        <dbReference type="ARBA" id="ARBA00022729"/>
    </source>
</evidence>
<feature type="chain" id="PRO_5009936081" evidence="2">
    <location>
        <begin position="20"/>
        <end position="498"/>
    </location>
</feature>
<evidence type="ECO:0000256" key="2">
    <source>
        <dbReference type="SAM" id="SignalP"/>
    </source>
</evidence>
<evidence type="ECO:0000313" key="5">
    <source>
        <dbReference type="Proteomes" id="UP000185207"/>
    </source>
</evidence>
<evidence type="ECO:0000259" key="3">
    <source>
        <dbReference type="Pfam" id="PF18962"/>
    </source>
</evidence>
<name>A0A1N6G200_9FLAO</name>
<proteinExistence type="predicted"/>
<dbReference type="NCBIfam" id="TIGR02167">
    <property type="entry name" value="Liste_lipo_26"/>
    <property type="match status" value="7"/>
</dbReference>
<dbReference type="InterPro" id="IPR026444">
    <property type="entry name" value="Secre_tail"/>
</dbReference>
<dbReference type="Proteomes" id="UP000185207">
    <property type="component" value="Unassembled WGS sequence"/>
</dbReference>
<protein>
    <submittedName>
        <fullName evidence="4">Por secretion system C-terminal sorting domain-containing protein</fullName>
    </submittedName>
</protein>
<dbReference type="Pfam" id="PF03382">
    <property type="entry name" value="DUF285"/>
    <property type="match status" value="1"/>
</dbReference>
<feature type="domain" description="Secretion system C-terminal sorting" evidence="3">
    <location>
        <begin position="431"/>
        <end position="496"/>
    </location>
</feature>
<dbReference type="Pfam" id="PF18962">
    <property type="entry name" value="Por_Secre_tail"/>
    <property type="match status" value="1"/>
</dbReference>
<dbReference type="InterPro" id="IPR005046">
    <property type="entry name" value="DUF285"/>
</dbReference>
<dbReference type="STRING" id="1416779.SAMN05444409_1604"/>
<dbReference type="RefSeq" id="WP_175565883.1">
    <property type="nucleotide sequence ID" value="NZ_FSRK01000001.1"/>
</dbReference>
<feature type="signal peptide" evidence="2">
    <location>
        <begin position="1"/>
        <end position="19"/>
    </location>
</feature>
<sequence length="498" mass="54442">MKTKIFLLLFAVFTALMHATPIITKWNTNANGDNSIQITIPTVGAYSYNYVKPDNPLVTGSGSGASGNTTITFPSVGEYIVTITPSSTFRFNFDNSSSNTRKKLSELQQWGTTAWDTNLSGMFYQCSNLKITATDIPNFSNVTNMVYLFQDCTSLTTIPNADSWNTSNVINMYQMFSGTTAFNQNIGSWNTSNVTNMAGIFLNATAFNQNIGNWDTSKVTKMYQMFSGATAFNQNIGSWNTSKVTMMYGMFSGAKAFNQNIGSWDTSKVTDMYAMFAGATAFNQNIGNWDTSKVNIMSAMFYDATAFNQNIGSWDTSKVTDMGIMFIDATAFNQNIGSWTLNSNVNLQSMLNNSGMGCENYSKTLKGWVENPSTPTGRTLGSLGRTYGSAGQTHRNILINNKGWTISGDSYDAGCTVNLATTDLNKKEIAIYPNPAKDILHFSEEAGNISITDLSGRLVKQVSTFGKTIDVSKLPKGTYIISATTKAGKAINRKIIKD</sequence>
<dbReference type="AlphaFoldDB" id="A0A1N6G200"/>
<keyword evidence="5" id="KW-1185">Reference proteome</keyword>
<keyword evidence="1 2" id="KW-0732">Signal</keyword>
<accession>A0A1N6G200</accession>
<reference evidence="5" key="1">
    <citation type="submission" date="2016-11" db="EMBL/GenBank/DDBJ databases">
        <authorList>
            <person name="Varghese N."/>
            <person name="Submissions S."/>
        </authorList>
    </citation>
    <scope>NUCLEOTIDE SEQUENCE [LARGE SCALE GENOMIC DNA]</scope>
    <source>
        <strain evidence="5">DSM 27623</strain>
    </source>
</reference>
<dbReference type="InterPro" id="IPR011889">
    <property type="entry name" value="Liste_lipo_26"/>
</dbReference>
<dbReference type="EMBL" id="FSRK01000001">
    <property type="protein sequence ID" value="SIO01507.1"/>
    <property type="molecule type" value="Genomic_DNA"/>
</dbReference>
<evidence type="ECO:0000313" key="4">
    <source>
        <dbReference type="EMBL" id="SIO01507.1"/>
    </source>
</evidence>
<gene>
    <name evidence="4" type="ORF">SAMN05444409_1604</name>
</gene>